<reference evidence="1" key="2">
    <citation type="journal article" date="2021" name="PeerJ">
        <title>Extensive microbial diversity within the chicken gut microbiome revealed by metagenomics and culture.</title>
        <authorList>
            <person name="Gilroy R."/>
            <person name="Ravi A."/>
            <person name="Getino M."/>
            <person name="Pursley I."/>
            <person name="Horton D.L."/>
            <person name="Alikhan N.F."/>
            <person name="Baker D."/>
            <person name="Gharbi K."/>
            <person name="Hall N."/>
            <person name="Watson M."/>
            <person name="Adriaenssens E.M."/>
            <person name="Foster-Nyarko E."/>
            <person name="Jarju S."/>
            <person name="Secka A."/>
            <person name="Antonio M."/>
            <person name="Oren A."/>
            <person name="Chaudhuri R.R."/>
            <person name="La Ragione R."/>
            <person name="Hildebrand F."/>
            <person name="Pallen M.J."/>
        </authorList>
    </citation>
    <scope>NUCLEOTIDE SEQUENCE</scope>
    <source>
        <strain evidence="1">USAMLcec3-3695</strain>
    </source>
</reference>
<keyword evidence="1" id="KW-0418">Kinase</keyword>
<dbReference type="GO" id="GO:0000166">
    <property type="term" value="F:nucleotide binding"/>
    <property type="evidence" value="ECO:0007669"/>
    <property type="project" value="InterPro"/>
</dbReference>
<accession>A0A9D1MDH2</accession>
<evidence type="ECO:0000313" key="1">
    <source>
        <dbReference type="EMBL" id="HIU58262.1"/>
    </source>
</evidence>
<dbReference type="GO" id="GO:0043752">
    <property type="term" value="F:adenosylcobinamide kinase activity"/>
    <property type="evidence" value="ECO:0007669"/>
    <property type="project" value="InterPro"/>
</dbReference>
<dbReference type="GO" id="GO:0016779">
    <property type="term" value="F:nucleotidyltransferase activity"/>
    <property type="evidence" value="ECO:0007669"/>
    <property type="project" value="UniProtKB-KW"/>
</dbReference>
<protein>
    <submittedName>
        <fullName evidence="1">Bifunctional adenosylcobinamide kinase/adenosylcobinamide-phosphate guanylyltransferase</fullName>
    </submittedName>
</protein>
<name>A0A9D1MDH2_9FIRM</name>
<reference evidence="1" key="1">
    <citation type="submission" date="2020-10" db="EMBL/GenBank/DDBJ databases">
        <authorList>
            <person name="Gilroy R."/>
        </authorList>
    </citation>
    <scope>NUCLEOTIDE SEQUENCE</scope>
    <source>
        <strain evidence="1">USAMLcec3-3695</strain>
    </source>
</reference>
<dbReference type="EMBL" id="DVNB01000108">
    <property type="protein sequence ID" value="HIU58262.1"/>
    <property type="molecule type" value="Genomic_DNA"/>
</dbReference>
<dbReference type="GO" id="GO:0009236">
    <property type="term" value="P:cobalamin biosynthetic process"/>
    <property type="evidence" value="ECO:0007669"/>
    <property type="project" value="InterPro"/>
</dbReference>
<keyword evidence="1" id="KW-0808">Transferase</keyword>
<dbReference type="SUPFAM" id="SSF52540">
    <property type="entry name" value="P-loop containing nucleoside triphosphate hydrolases"/>
    <property type="match status" value="1"/>
</dbReference>
<dbReference type="Pfam" id="PF02283">
    <property type="entry name" value="CobU"/>
    <property type="match status" value="1"/>
</dbReference>
<dbReference type="Gene3D" id="3.40.50.300">
    <property type="entry name" value="P-loop containing nucleotide triphosphate hydrolases"/>
    <property type="match status" value="1"/>
</dbReference>
<dbReference type="InterPro" id="IPR003203">
    <property type="entry name" value="CobU/CobP"/>
</dbReference>
<organism evidence="1 2">
    <name type="scientific">Candidatus Ornithomonoglobus merdipullorum</name>
    <dbReference type="NCBI Taxonomy" id="2840895"/>
    <lineage>
        <taxon>Bacteria</taxon>
        <taxon>Bacillati</taxon>
        <taxon>Bacillota</taxon>
        <taxon>Clostridia</taxon>
        <taxon>Candidatus Ornithomonoglobus</taxon>
    </lineage>
</organism>
<dbReference type="InterPro" id="IPR027417">
    <property type="entry name" value="P-loop_NTPase"/>
</dbReference>
<gene>
    <name evidence="1" type="ORF">IAA61_10710</name>
</gene>
<evidence type="ECO:0000313" key="2">
    <source>
        <dbReference type="Proteomes" id="UP000824109"/>
    </source>
</evidence>
<dbReference type="AlphaFoldDB" id="A0A9D1MDH2"/>
<keyword evidence="1" id="KW-0548">Nucleotidyltransferase</keyword>
<dbReference type="Proteomes" id="UP000824109">
    <property type="component" value="Unassembled WGS sequence"/>
</dbReference>
<comment type="caution">
    <text evidence="1">The sequence shown here is derived from an EMBL/GenBank/DDBJ whole genome shotgun (WGS) entry which is preliminary data.</text>
</comment>
<sequence>MILVTGGAYQGKRRFVSETLGISEERALFDLHEYIRECVENGDDPEKRVFELIGSEKPDAVTCDEIGMGIVPAESSERIIREVTGRIVCRIAGCADEVYRLVCGIPVKIK</sequence>
<proteinExistence type="predicted"/>